<dbReference type="PANTHER" id="PTHR44163">
    <property type="entry name" value="U3 SMALL NUCLEOLAR RNA-ASSOCIATED PROTEIN 4 HOMOLOG"/>
    <property type="match status" value="1"/>
</dbReference>
<dbReference type="GeneID" id="93647876"/>
<dbReference type="GO" id="GO:0003723">
    <property type="term" value="F:RNA binding"/>
    <property type="evidence" value="ECO:0007669"/>
    <property type="project" value="TreeGrafter"/>
</dbReference>
<dbReference type="InterPro" id="IPR046351">
    <property type="entry name" value="UTP4"/>
</dbReference>
<dbReference type="VEuPathDB" id="MicrosporidiaDB:NEDG_01526"/>
<dbReference type="GO" id="GO:0032040">
    <property type="term" value="C:small-subunit processome"/>
    <property type="evidence" value="ECO:0007669"/>
    <property type="project" value="TreeGrafter"/>
</dbReference>
<dbReference type="RefSeq" id="XP_067544531.1">
    <property type="nucleotide sequence ID" value="XM_067688944.1"/>
</dbReference>
<protein>
    <recommendedName>
        <fullName evidence="3">U3 small nucleolar RNA-associated protein 4</fullName>
    </recommendedName>
</protein>
<dbReference type="Proteomes" id="UP000185944">
    <property type="component" value="Unassembled WGS sequence"/>
</dbReference>
<organism evidence="1 2">
    <name type="scientific">Nematocida displodere</name>
    <dbReference type="NCBI Taxonomy" id="1805483"/>
    <lineage>
        <taxon>Eukaryota</taxon>
        <taxon>Fungi</taxon>
        <taxon>Fungi incertae sedis</taxon>
        <taxon>Microsporidia</taxon>
        <taxon>Nematocida</taxon>
    </lineage>
</organism>
<sequence>MRLHMCRRDSVLPQSIVAMGVNEKYVGVVMESGVVEIYDMLGLRQVLRLDIGMRDVQTAAFDGEDFLIGSLSEGLGRVSLKTLSVKRAPESGLWSIQTKSGKVFTIYSVEQGGSELRLNNKLFFVSRAAVFAGCFGKDAEEVAFGTEQGRFVIVRGGKVLFDLLLPPVSASLSLTITAVCRAVGSEYAVATRTGEVYIVDSAGGGIKQIIQAKKSSINAVCATGDRIFVTGADSRILAYSRTLSGEYTKHSQNDTHVADVFCMATVNESIVTAGTDGVINVHIIPQVGQMQNTRRYPSVEVAQAPDGKLFVCSGNDMKVLEMGLAPQAPNHKPVATYKTIFRHTMKHPVLSVQCASNIAVVRTKEGIRAYRYNWATSEVAIVKEVLGFAVFHTLIGRDIWCVIDRKGDAAIVRSSLDTGAESTWYASKLGLGFLPVSITGIDAERVFVFGEGGAVLNLGTGKAAAVLFDGEARTAACVGDELVICAMKASQDVSVLSQTSLVHRYSLSKKKVTDTKETKANSVIEMLCTQEAVILITQKRIALLPGDATKPVVYTALGAVVDGGFLYNGEVVCVQGPWGFTRQVFPLQVHKEKYGRR</sequence>
<accession>A0A177EG55</accession>
<dbReference type="GO" id="GO:0000462">
    <property type="term" value="P:maturation of SSU-rRNA from tricistronic rRNA transcript (SSU-rRNA, 5.8S rRNA, LSU-rRNA)"/>
    <property type="evidence" value="ECO:0007669"/>
    <property type="project" value="InterPro"/>
</dbReference>
<dbReference type="GO" id="GO:0034455">
    <property type="term" value="C:t-UTP complex"/>
    <property type="evidence" value="ECO:0007669"/>
    <property type="project" value="TreeGrafter"/>
</dbReference>
<keyword evidence="2" id="KW-1185">Reference proteome</keyword>
<dbReference type="Gene3D" id="2.130.10.10">
    <property type="entry name" value="YVTN repeat-like/Quinoprotein amine dehydrogenase"/>
    <property type="match status" value="1"/>
</dbReference>
<evidence type="ECO:0008006" key="3">
    <source>
        <dbReference type="Google" id="ProtNLM"/>
    </source>
</evidence>
<dbReference type="PANTHER" id="PTHR44163:SF1">
    <property type="entry name" value="U3 SMALL NUCLEOLAR RNA-ASSOCIATED PROTEIN 4 HOMOLOG"/>
    <property type="match status" value="1"/>
</dbReference>
<dbReference type="GO" id="GO:0030686">
    <property type="term" value="C:90S preribosome"/>
    <property type="evidence" value="ECO:0007669"/>
    <property type="project" value="InterPro"/>
</dbReference>
<proteinExistence type="predicted"/>
<evidence type="ECO:0000313" key="1">
    <source>
        <dbReference type="EMBL" id="OAG29979.1"/>
    </source>
</evidence>
<dbReference type="InterPro" id="IPR011047">
    <property type="entry name" value="Quinoprotein_ADH-like_sf"/>
</dbReference>
<comment type="caution">
    <text evidence="1">The sequence shown here is derived from an EMBL/GenBank/DDBJ whole genome shotgun (WGS) entry which is preliminary data.</text>
</comment>
<dbReference type="EMBL" id="LTDL01000038">
    <property type="protein sequence ID" value="OAG29979.1"/>
    <property type="molecule type" value="Genomic_DNA"/>
</dbReference>
<gene>
    <name evidence="1" type="ORF">NEDG_01526</name>
</gene>
<dbReference type="InterPro" id="IPR015943">
    <property type="entry name" value="WD40/YVTN_repeat-like_dom_sf"/>
</dbReference>
<reference evidence="1 2" key="1">
    <citation type="submission" date="2016-02" db="EMBL/GenBank/DDBJ databases">
        <title>Discovery of a natural microsporidian pathogen with a broad tissue tropism in Caenorhabditis elegans.</title>
        <authorList>
            <person name="Luallen R.J."/>
            <person name="Reinke A.W."/>
            <person name="Tong L."/>
            <person name="Botts M.R."/>
            <person name="Felix M.-A."/>
            <person name="Troemel E.R."/>
        </authorList>
    </citation>
    <scope>NUCLEOTIDE SEQUENCE [LARGE SCALE GENOMIC DNA]</scope>
    <source>
        <strain evidence="1 2">JUm2807</strain>
    </source>
</reference>
<dbReference type="SUPFAM" id="SSF50998">
    <property type="entry name" value="Quinoprotein alcohol dehydrogenase-like"/>
    <property type="match status" value="1"/>
</dbReference>
<evidence type="ECO:0000313" key="2">
    <source>
        <dbReference type="Proteomes" id="UP000185944"/>
    </source>
</evidence>
<dbReference type="OrthoDB" id="2186662at2759"/>
<dbReference type="AlphaFoldDB" id="A0A177EG55"/>
<name>A0A177EG55_9MICR</name>